<keyword evidence="4" id="KW-0472">Membrane</keyword>
<dbReference type="PANTHER" id="PTHR12489:SF19">
    <property type="entry name" value="LHFPL TETRASPAN SUBFAMILY MEMBER 2 PROTEIN"/>
    <property type="match status" value="1"/>
</dbReference>
<dbReference type="Gene3D" id="1.20.140.150">
    <property type="match status" value="1"/>
</dbReference>
<organism evidence="5 6">
    <name type="scientific">Phlebotomus papatasi</name>
    <name type="common">Sandfly</name>
    <dbReference type="NCBI Taxonomy" id="29031"/>
    <lineage>
        <taxon>Eukaryota</taxon>
        <taxon>Metazoa</taxon>
        <taxon>Ecdysozoa</taxon>
        <taxon>Arthropoda</taxon>
        <taxon>Hexapoda</taxon>
        <taxon>Insecta</taxon>
        <taxon>Pterygota</taxon>
        <taxon>Neoptera</taxon>
        <taxon>Endopterygota</taxon>
        <taxon>Diptera</taxon>
        <taxon>Nematocera</taxon>
        <taxon>Psychodoidea</taxon>
        <taxon>Psychodidae</taxon>
        <taxon>Phlebotomus</taxon>
        <taxon>Phlebotomus</taxon>
    </lineage>
</organism>
<evidence type="ECO:0000313" key="5">
    <source>
        <dbReference type="EnsemblMetazoa" id="PPAI007413-PA"/>
    </source>
</evidence>
<dbReference type="AlphaFoldDB" id="A0A1B0DGX9"/>
<evidence type="ECO:0000256" key="1">
    <source>
        <dbReference type="ARBA" id="ARBA00004141"/>
    </source>
</evidence>
<comment type="subcellular location">
    <subcellularLocation>
        <location evidence="1">Membrane</location>
        <topology evidence="1">Multi-pass membrane protein</topology>
    </subcellularLocation>
</comment>
<dbReference type="Pfam" id="PF10242">
    <property type="entry name" value="L_HMGIC_fpl"/>
    <property type="match status" value="1"/>
</dbReference>
<keyword evidence="2" id="KW-0812">Transmembrane</keyword>
<evidence type="ECO:0000256" key="4">
    <source>
        <dbReference type="ARBA" id="ARBA00023136"/>
    </source>
</evidence>
<dbReference type="InterPro" id="IPR019372">
    <property type="entry name" value="LHFPL"/>
</dbReference>
<protein>
    <submittedName>
        <fullName evidence="5">Uncharacterized protein</fullName>
    </submittedName>
</protein>
<evidence type="ECO:0000256" key="3">
    <source>
        <dbReference type="ARBA" id="ARBA00022989"/>
    </source>
</evidence>
<dbReference type="EnsemblMetazoa" id="PPAI007413-RA">
    <property type="protein sequence ID" value="PPAI007413-PA"/>
    <property type="gene ID" value="PPAI007413"/>
</dbReference>
<dbReference type="VEuPathDB" id="VectorBase:PPAPM1_004318"/>
<reference evidence="5" key="1">
    <citation type="submission" date="2022-08" db="UniProtKB">
        <authorList>
            <consortium name="EnsemblMetazoa"/>
        </authorList>
    </citation>
    <scope>IDENTIFICATION</scope>
    <source>
        <strain evidence="5">Israel</strain>
    </source>
</reference>
<evidence type="ECO:0000256" key="2">
    <source>
        <dbReference type="ARBA" id="ARBA00022692"/>
    </source>
</evidence>
<proteinExistence type="predicted"/>
<accession>A0A1B0DGX9</accession>
<dbReference type="PANTHER" id="PTHR12489">
    <property type="entry name" value="LIPOMA HMGIC FUSION PARTNER-LIKE PROTEIN"/>
    <property type="match status" value="1"/>
</dbReference>
<dbReference type="VEuPathDB" id="VectorBase:PPAI007413"/>
<keyword evidence="6" id="KW-1185">Reference proteome</keyword>
<evidence type="ECO:0000313" key="6">
    <source>
        <dbReference type="Proteomes" id="UP000092462"/>
    </source>
</evidence>
<dbReference type="Proteomes" id="UP000092462">
    <property type="component" value="Unassembled WGS sequence"/>
</dbReference>
<keyword evidence="3" id="KW-1133">Transmembrane helix</keyword>
<dbReference type="EMBL" id="AJVK01033899">
    <property type="status" value="NOT_ANNOTATED_CDS"/>
    <property type="molecule type" value="Genomic_DNA"/>
</dbReference>
<dbReference type="EMBL" id="AJVK01033898">
    <property type="status" value="NOT_ANNOTATED_CDS"/>
    <property type="molecule type" value="Genomic_DNA"/>
</dbReference>
<dbReference type="GO" id="GO:0016020">
    <property type="term" value="C:membrane"/>
    <property type="evidence" value="ECO:0007669"/>
    <property type="project" value="UniProtKB-SubCell"/>
</dbReference>
<sequence length="269" mass="29451">MCYVIITGRSLLWFLMSLVAGMLTISATVSPKWLIGPEVFMIKNNFTTQERRPSLGIYTRCTMMLDGHYHCGPFDFDGFFTDPSVYPPEFKACMFFISLGLSILSITVFLTLITCCRQSLLGKSIHTMTGSAQAVAGISIMVALFLHPLGWGAKRVLRLCGDSEAFYPGDCTIGWALYCAVAGMSLAFLCALISLKAESANMSASVRRRVEAEAFYPGDCTIGWALYCAVAGMSLAFLCALISLKAESANMSASVRRRVEAGERLVFFF</sequence>
<name>A0A1B0DGX9_PHLPP</name>